<evidence type="ECO:0000313" key="1">
    <source>
        <dbReference type="EMBL" id="SFH78952.1"/>
    </source>
</evidence>
<proteinExistence type="predicted"/>
<dbReference type="RefSeq" id="WP_149785700.1">
    <property type="nucleotide sequence ID" value="NZ_BAAADP010000001.1"/>
</dbReference>
<gene>
    <name evidence="1" type="ORF">SAMN04488066_1337</name>
</gene>
<name>A0A1I3CWU3_9EURY</name>
<dbReference type="OrthoDB" id="157328at2157"/>
<dbReference type="EMBL" id="FOPZ01000033">
    <property type="protein sequence ID" value="SFH78952.1"/>
    <property type="molecule type" value="Genomic_DNA"/>
</dbReference>
<reference evidence="1 2" key="1">
    <citation type="submission" date="2016-10" db="EMBL/GenBank/DDBJ databases">
        <authorList>
            <person name="Varghese N."/>
            <person name="Submissions S."/>
        </authorList>
    </citation>
    <scope>NUCLEOTIDE SEQUENCE [LARGE SCALE GENOMIC DNA]</scope>
    <source>
        <strain evidence="1 2">CGMCC 1.6377</strain>
    </source>
</reference>
<accession>A0A1I3CWU3</accession>
<dbReference type="Gene3D" id="3.40.50.12370">
    <property type="match status" value="1"/>
</dbReference>
<sequence>MTDTILVPVELPDPEPIAPVLVRDLAPLDIVVMGHFAVPEQTPSEAARDQFEDEARATLEAVAEPFRETSRSVRTRLVFGKDRATAIDRVMLEEDCAAELNPAPTEGIDRILVPIPAVAEFSRLPAFVNVLCEDSTREVTLFHVAEGDEGRARAESIVAETREGMIEAGLDAELVDTRVVEGEEHDEEILRLADEYDAVVMYQAESRLGDRIFGTLPDRIADRTGDPVIVVRRDYETDEFAGSGEGAT</sequence>
<evidence type="ECO:0008006" key="3">
    <source>
        <dbReference type="Google" id="ProtNLM"/>
    </source>
</evidence>
<keyword evidence="2" id="KW-1185">Reference proteome</keyword>
<dbReference type="AlphaFoldDB" id="A0A1I3CWU3"/>
<dbReference type="Proteomes" id="UP000323537">
    <property type="component" value="Unassembled WGS sequence"/>
</dbReference>
<dbReference type="SUPFAM" id="SSF52402">
    <property type="entry name" value="Adenine nucleotide alpha hydrolases-like"/>
    <property type="match status" value="1"/>
</dbReference>
<evidence type="ECO:0000313" key="2">
    <source>
        <dbReference type="Proteomes" id="UP000323537"/>
    </source>
</evidence>
<protein>
    <recommendedName>
        <fullName evidence="3">Universal stress protein family protein</fullName>
    </recommendedName>
</protein>
<organism evidence="1 2">
    <name type="scientific">Halorubrum aquaticum</name>
    <dbReference type="NCBI Taxonomy" id="387340"/>
    <lineage>
        <taxon>Archaea</taxon>
        <taxon>Methanobacteriati</taxon>
        <taxon>Methanobacteriota</taxon>
        <taxon>Stenosarchaea group</taxon>
        <taxon>Halobacteria</taxon>
        <taxon>Halobacteriales</taxon>
        <taxon>Haloferacaceae</taxon>
        <taxon>Halorubrum</taxon>
    </lineage>
</organism>